<keyword evidence="5" id="KW-1185">Reference proteome</keyword>
<keyword evidence="1" id="KW-1133">Transmembrane helix</keyword>
<dbReference type="OrthoDB" id="9798846at2"/>
<dbReference type="InterPro" id="IPR032623">
    <property type="entry name" value="FecR_N"/>
</dbReference>
<dbReference type="EMBL" id="VFIY01000004">
    <property type="protein sequence ID" value="TPD63154.1"/>
    <property type="molecule type" value="Genomic_DNA"/>
</dbReference>
<feature type="domain" description="FecR protein" evidence="2">
    <location>
        <begin position="151"/>
        <end position="242"/>
    </location>
</feature>
<dbReference type="PANTHER" id="PTHR30273">
    <property type="entry name" value="PERIPLASMIC SIGNAL SENSOR AND SIGMA FACTOR ACTIVATOR FECR-RELATED"/>
    <property type="match status" value="1"/>
</dbReference>
<evidence type="ECO:0000256" key="1">
    <source>
        <dbReference type="SAM" id="Phobius"/>
    </source>
</evidence>
<sequence length="373" mass="42105">MDEKEKHQDLEDQARQWFMRLQEDAGNDELRDQFLTWYEQDERHREVYEQVASFWLDVEDMLEDDLSLADMDGLDFSALKTEESDGDISLSGRDSSDADGTNITYLSTAAATKNNGWAFSRTFARIAATLAVLVTVAMSYYGYSRYLPEGTYRTDVGEQSRIILADGSHVFMNTDSLLREEYTKNLRKVVLLRGEAIFDVEKDPSRPFVVETEYGTAQAVGTSFSVYDREDKVEVIVIEGTVAVHQESDLEEIKQTAEGGEDSSYFVTGGQKMFAYDGHLGPVGQASQLDLERLVFSRQGKILFRGQPLSEIVNEMARYTNKKIIITDQAIKQMKMGGAFDINDFDAFINAVEDAFPVKVIKVTPFVTFITEA</sequence>
<dbReference type="InterPro" id="IPR012373">
    <property type="entry name" value="Ferrdict_sens_TM"/>
</dbReference>
<dbReference type="InterPro" id="IPR006860">
    <property type="entry name" value="FecR"/>
</dbReference>
<dbReference type="Gene3D" id="3.55.50.30">
    <property type="match status" value="1"/>
</dbReference>
<organism evidence="4 5">
    <name type="scientific">Emcibacter nanhaiensis</name>
    <dbReference type="NCBI Taxonomy" id="1505037"/>
    <lineage>
        <taxon>Bacteria</taxon>
        <taxon>Pseudomonadati</taxon>
        <taxon>Pseudomonadota</taxon>
        <taxon>Alphaproteobacteria</taxon>
        <taxon>Emcibacterales</taxon>
        <taxon>Emcibacteraceae</taxon>
        <taxon>Emcibacter</taxon>
    </lineage>
</organism>
<comment type="caution">
    <text evidence="4">The sequence shown here is derived from an EMBL/GenBank/DDBJ whole genome shotgun (WGS) entry which is preliminary data.</text>
</comment>
<dbReference type="AlphaFoldDB" id="A0A501PT70"/>
<reference evidence="5" key="1">
    <citation type="submission" date="2019-06" db="EMBL/GenBank/DDBJ databases">
        <title>The complete genome of Emcibacter congregatus ZYLT.</title>
        <authorList>
            <person name="Zhao Z."/>
        </authorList>
    </citation>
    <scope>NUCLEOTIDE SEQUENCE [LARGE SCALE GENOMIC DNA]</scope>
    <source>
        <strain evidence="5">MCCC 1A06723</strain>
    </source>
</reference>
<feature type="transmembrane region" description="Helical" evidence="1">
    <location>
        <begin position="123"/>
        <end position="143"/>
    </location>
</feature>
<proteinExistence type="predicted"/>
<dbReference type="PIRSF" id="PIRSF018266">
    <property type="entry name" value="FecR"/>
    <property type="match status" value="1"/>
</dbReference>
<feature type="domain" description="FecR N-terminal" evidence="3">
    <location>
        <begin position="12"/>
        <end position="53"/>
    </location>
</feature>
<evidence type="ECO:0000259" key="2">
    <source>
        <dbReference type="Pfam" id="PF04773"/>
    </source>
</evidence>
<keyword evidence="1" id="KW-0812">Transmembrane</keyword>
<evidence type="ECO:0000313" key="5">
    <source>
        <dbReference type="Proteomes" id="UP000319148"/>
    </source>
</evidence>
<dbReference type="Pfam" id="PF04773">
    <property type="entry name" value="FecR"/>
    <property type="match status" value="1"/>
</dbReference>
<evidence type="ECO:0000259" key="3">
    <source>
        <dbReference type="Pfam" id="PF16220"/>
    </source>
</evidence>
<dbReference type="RefSeq" id="WP_139938419.1">
    <property type="nucleotide sequence ID" value="NZ_JBHSYP010000022.1"/>
</dbReference>
<dbReference type="Proteomes" id="UP000319148">
    <property type="component" value="Unassembled WGS sequence"/>
</dbReference>
<keyword evidence="1" id="KW-0472">Membrane</keyword>
<evidence type="ECO:0000313" key="4">
    <source>
        <dbReference type="EMBL" id="TPD63154.1"/>
    </source>
</evidence>
<protein>
    <submittedName>
        <fullName evidence="4">DUF4880 domain-containing protein</fullName>
    </submittedName>
</protein>
<accession>A0A501PT70</accession>
<gene>
    <name evidence="4" type="ORF">FIV46_03500</name>
</gene>
<dbReference type="Gene3D" id="2.60.120.1440">
    <property type="match status" value="1"/>
</dbReference>
<dbReference type="PANTHER" id="PTHR30273:SF2">
    <property type="entry name" value="PROTEIN FECR"/>
    <property type="match status" value="1"/>
</dbReference>
<dbReference type="GO" id="GO:0016989">
    <property type="term" value="F:sigma factor antagonist activity"/>
    <property type="evidence" value="ECO:0007669"/>
    <property type="project" value="TreeGrafter"/>
</dbReference>
<name>A0A501PT70_9PROT</name>
<dbReference type="Pfam" id="PF16220">
    <property type="entry name" value="DUF4880"/>
    <property type="match status" value="1"/>
</dbReference>